<dbReference type="InterPro" id="IPR014942">
    <property type="entry name" value="AbiEii"/>
</dbReference>
<dbReference type="Proteomes" id="UP000075806">
    <property type="component" value="Unassembled WGS sequence"/>
</dbReference>
<name>A0A162DGU2_9BACI</name>
<dbReference type="Pfam" id="PF08843">
    <property type="entry name" value="AbiEii"/>
    <property type="match status" value="1"/>
</dbReference>
<evidence type="ECO:0008006" key="3">
    <source>
        <dbReference type="Google" id="ProtNLM"/>
    </source>
</evidence>
<organism evidence="1 2">
    <name type="scientific">Alkalihalobacillus trypoxylicola</name>
    <dbReference type="NCBI Taxonomy" id="519424"/>
    <lineage>
        <taxon>Bacteria</taxon>
        <taxon>Bacillati</taxon>
        <taxon>Bacillota</taxon>
        <taxon>Bacilli</taxon>
        <taxon>Bacillales</taxon>
        <taxon>Bacillaceae</taxon>
        <taxon>Alkalihalobacillus</taxon>
    </lineage>
</organism>
<evidence type="ECO:0000313" key="2">
    <source>
        <dbReference type="Proteomes" id="UP000075806"/>
    </source>
</evidence>
<dbReference type="RefSeq" id="WP_061949382.1">
    <property type="nucleotide sequence ID" value="NZ_LTAO01000023.1"/>
</dbReference>
<evidence type="ECO:0000313" key="1">
    <source>
        <dbReference type="EMBL" id="KYG29586.1"/>
    </source>
</evidence>
<keyword evidence="2" id="KW-1185">Reference proteome</keyword>
<reference evidence="1" key="1">
    <citation type="submission" date="2016-02" db="EMBL/GenBank/DDBJ databases">
        <title>Genome sequence of Bacillus trypoxylicola KCTC 13244(T).</title>
        <authorList>
            <person name="Jeong H."/>
            <person name="Park S.-H."/>
            <person name="Choi S.-K."/>
        </authorList>
    </citation>
    <scope>NUCLEOTIDE SEQUENCE [LARGE SCALE GENOMIC DNA]</scope>
    <source>
        <strain evidence="1">KCTC 13244</strain>
    </source>
</reference>
<gene>
    <name evidence="1" type="ORF">AZF04_08715</name>
</gene>
<dbReference type="Gene3D" id="3.10.450.620">
    <property type="entry name" value="JHP933, nucleotidyltransferase-like core domain"/>
    <property type="match status" value="1"/>
</dbReference>
<sequence>MRLGLDELRKIRLLTIIALFSDDDLMENLVLKGGNALEIGYGLNSRASIDIDVSMINEFEIIGLYNTDAIIKKLDYVLNKAFEPEGYKIFDVNVKLKPKKHREEVGDFWGGYEANFKIIESDLFQIHKGNEVALSAKALATNQNKKNVKIDFGRFEYCGSTINKELDGFDIQIYTPELILYEKLRALCQQMPSYLISIKKDAKFGRPRPRDFYDIHTILTSNQIPNLDFKSAESLEHFEKCFEAKKVPLYLIGEIKNTREFHKQDEAKLRDSILNKEGFKGFDFYFEFVLKALGEEISLPQKLTN</sequence>
<dbReference type="EMBL" id="LTAO01000023">
    <property type="protein sequence ID" value="KYG29586.1"/>
    <property type="molecule type" value="Genomic_DNA"/>
</dbReference>
<comment type="caution">
    <text evidence="1">The sequence shown here is derived from an EMBL/GenBank/DDBJ whole genome shotgun (WGS) entry which is preliminary data.</text>
</comment>
<protein>
    <recommendedName>
        <fullName evidence="3">Nucleotidyl transferase AbiEii/AbiGii toxin family protein</fullName>
    </recommendedName>
</protein>
<dbReference type="AlphaFoldDB" id="A0A162DGU2"/>
<proteinExistence type="predicted"/>
<dbReference type="OrthoDB" id="8683379at2"/>
<accession>A0A162DGU2</accession>